<dbReference type="Pfam" id="PF00465">
    <property type="entry name" value="Fe-ADH"/>
    <property type="match status" value="1"/>
</dbReference>
<dbReference type="InterPro" id="IPR016205">
    <property type="entry name" value="Glycerol_DH"/>
</dbReference>
<dbReference type="EMBL" id="PNHF01000026">
    <property type="protein sequence ID" value="PMC61520.1"/>
    <property type="molecule type" value="Genomic_DNA"/>
</dbReference>
<keyword evidence="2" id="KW-0560">Oxidoreductase</keyword>
<feature type="binding site" evidence="8">
    <location>
        <position position="174"/>
    </location>
    <ligand>
        <name>glycerol</name>
        <dbReference type="ChEBI" id="CHEBI:17754"/>
    </ligand>
</feature>
<dbReference type="CDD" id="cd08170">
    <property type="entry name" value="GlyDH"/>
    <property type="match status" value="1"/>
</dbReference>
<evidence type="ECO:0000256" key="5">
    <source>
        <dbReference type="ARBA" id="ARBA00039147"/>
    </source>
</evidence>
<dbReference type="EC" id="1.1.1.6" evidence="5"/>
<comment type="cofactor">
    <cofactor evidence="8">
        <name>Zn(2+)</name>
        <dbReference type="ChEBI" id="CHEBI:29105"/>
    </cofactor>
    <text evidence="8">Binds 1 zinc ion per subunit.</text>
</comment>
<evidence type="ECO:0000256" key="2">
    <source>
        <dbReference type="ARBA" id="ARBA00023002"/>
    </source>
</evidence>
<keyword evidence="3 10" id="KW-0520">NAD</keyword>
<evidence type="ECO:0000256" key="6">
    <source>
        <dbReference type="ARBA" id="ARBA00040132"/>
    </source>
</evidence>
<dbReference type="Gene3D" id="3.40.50.1970">
    <property type="match status" value="1"/>
</dbReference>
<feature type="binding site" evidence="9">
    <location>
        <position position="124"/>
    </location>
    <ligand>
        <name>glycerol</name>
        <dbReference type="ChEBI" id="CHEBI:17754"/>
    </ligand>
</feature>
<keyword evidence="1 8" id="KW-0479">Metal-binding</keyword>
<accession>A0A2N6SWS7</accession>
<dbReference type="Proteomes" id="UP000235363">
    <property type="component" value="Unassembled WGS sequence"/>
</dbReference>
<organism evidence="12 13">
    <name type="scientific">Corynebacterium xerosis</name>
    <dbReference type="NCBI Taxonomy" id="1725"/>
    <lineage>
        <taxon>Bacteria</taxon>
        <taxon>Bacillati</taxon>
        <taxon>Actinomycetota</taxon>
        <taxon>Actinomycetes</taxon>
        <taxon>Mycobacteriales</taxon>
        <taxon>Corynebacteriaceae</taxon>
        <taxon>Corynebacterium</taxon>
    </lineage>
</organism>
<evidence type="ECO:0000259" key="11">
    <source>
        <dbReference type="Pfam" id="PF00465"/>
    </source>
</evidence>
<comment type="caution">
    <text evidence="12">The sequence shown here is derived from an EMBL/GenBank/DDBJ whole genome shotgun (WGS) entry which is preliminary data.</text>
</comment>
<protein>
    <recommendedName>
        <fullName evidence="6">Glycerol dehydrogenase</fullName>
        <ecNumber evidence="5">1.1.1.6</ecNumber>
    </recommendedName>
</protein>
<comment type="pathway">
    <text evidence="4">Polyol metabolism; glycerol fermentation; glycerone phosphate from glycerol (oxidative route): step 1/2.</text>
</comment>
<evidence type="ECO:0000313" key="13">
    <source>
        <dbReference type="Proteomes" id="UP000235363"/>
    </source>
</evidence>
<feature type="domain" description="Alcohol dehydrogenase iron-type/glycerol dehydrogenase GldA" evidence="11">
    <location>
        <begin position="11"/>
        <end position="157"/>
    </location>
</feature>
<name>A0A2N6SWS7_9CORY</name>
<feature type="binding site" evidence="10">
    <location>
        <position position="134"/>
    </location>
    <ligand>
        <name>NAD(+)</name>
        <dbReference type="ChEBI" id="CHEBI:57540"/>
    </ligand>
</feature>
<dbReference type="GO" id="GO:0008888">
    <property type="term" value="F:glycerol dehydrogenase (NAD+) activity"/>
    <property type="evidence" value="ECO:0007669"/>
    <property type="project" value="UniProtKB-EC"/>
</dbReference>
<dbReference type="PANTHER" id="PTHR43616:SF5">
    <property type="entry name" value="GLYCEROL DEHYDROGENASE 1"/>
    <property type="match status" value="1"/>
</dbReference>
<sequence>MGPKDQMFTSPGRYVQGRDLLDRAAQYLAPFGSTAFIISDEVVWGIAGQKLHDSLKADGIEPVKAIFRGEASMNEIQRLIAEAKESSADVVIGLGGGKTIDTARAVADRTGTHIAVFPTAVSADAPTARVSVIYTDDGEFDQYLFYDRNPELVAVDTRVIAGAPVRTLRSGIGDALATALEARAVNAAGGNRMDDTARPTIAGMALAEACERTLFEFAEQALHDNENGIASTALANICEANTLLSGLGFENGGLGAVHAIHNGFTAIDGDIHHLTHGEKVAFGCVVQLVLMGTPKSELDRYLGFLEAVGLPITLADIHLADATDEDLRKIAELACAPTETMKQMPGVVDPSDVVEAIKAADSAARAFRSAS</sequence>
<feature type="binding site" evidence="10">
    <location>
        <begin position="97"/>
        <end position="101"/>
    </location>
    <ligand>
        <name>NAD(+)</name>
        <dbReference type="ChEBI" id="CHEBI:57540"/>
    </ligand>
</feature>
<dbReference type="InterPro" id="IPR001670">
    <property type="entry name" value="ADH_Fe/GldA"/>
</dbReference>
<feature type="binding site" evidence="10">
    <location>
        <begin position="119"/>
        <end position="122"/>
    </location>
    <ligand>
        <name>NAD(+)</name>
        <dbReference type="ChEBI" id="CHEBI:57540"/>
    </ligand>
</feature>
<reference evidence="12 13" key="1">
    <citation type="submission" date="2017-09" db="EMBL/GenBank/DDBJ databases">
        <title>Bacterial strain isolated from the female urinary microbiota.</title>
        <authorList>
            <person name="Thomas-White K."/>
            <person name="Kumar N."/>
            <person name="Forster S."/>
            <person name="Putonti C."/>
            <person name="Lawley T."/>
            <person name="Wolfe A.J."/>
        </authorList>
    </citation>
    <scope>NUCLEOTIDE SEQUENCE [LARGE SCALE GENOMIC DNA]</scope>
    <source>
        <strain evidence="12 13">UMB0908</strain>
    </source>
</reference>
<evidence type="ECO:0000256" key="4">
    <source>
        <dbReference type="ARBA" id="ARBA00037918"/>
    </source>
</evidence>
<evidence type="ECO:0000256" key="10">
    <source>
        <dbReference type="PIRSR" id="PIRSR000112-3"/>
    </source>
</evidence>
<evidence type="ECO:0000256" key="1">
    <source>
        <dbReference type="ARBA" id="ARBA00022723"/>
    </source>
</evidence>
<dbReference type="Gene3D" id="1.20.1090.10">
    <property type="entry name" value="Dehydroquinate synthase-like - alpha domain"/>
    <property type="match status" value="1"/>
</dbReference>
<dbReference type="AlphaFoldDB" id="A0A2N6SWS7"/>
<dbReference type="SUPFAM" id="SSF56796">
    <property type="entry name" value="Dehydroquinate synthase-like"/>
    <property type="match status" value="1"/>
</dbReference>
<evidence type="ECO:0000256" key="9">
    <source>
        <dbReference type="PIRSR" id="PIRSR000112-2"/>
    </source>
</evidence>
<gene>
    <name evidence="12" type="ORF">CJ204_10380</name>
</gene>
<dbReference type="RefSeq" id="WP_102214074.1">
    <property type="nucleotide sequence ID" value="NZ_CP032788.1"/>
</dbReference>
<evidence type="ECO:0000256" key="7">
    <source>
        <dbReference type="ARBA" id="ARBA00049006"/>
    </source>
</evidence>
<feature type="binding site" evidence="8">
    <location>
        <position position="276"/>
    </location>
    <ligand>
        <name>glycerol</name>
        <dbReference type="ChEBI" id="CHEBI:17754"/>
    </ligand>
</feature>
<keyword evidence="8" id="KW-0862">Zinc</keyword>
<comment type="catalytic activity">
    <reaction evidence="7">
        <text>glycerol + NAD(+) = dihydroxyacetone + NADH + H(+)</text>
        <dbReference type="Rhea" id="RHEA:13769"/>
        <dbReference type="ChEBI" id="CHEBI:15378"/>
        <dbReference type="ChEBI" id="CHEBI:16016"/>
        <dbReference type="ChEBI" id="CHEBI:17754"/>
        <dbReference type="ChEBI" id="CHEBI:57540"/>
        <dbReference type="ChEBI" id="CHEBI:57945"/>
        <dbReference type="EC" id="1.1.1.6"/>
    </reaction>
</comment>
<evidence type="ECO:0000256" key="8">
    <source>
        <dbReference type="PIRSR" id="PIRSR000112-1"/>
    </source>
</evidence>
<dbReference type="PANTHER" id="PTHR43616">
    <property type="entry name" value="GLYCEROL DEHYDROGENASE"/>
    <property type="match status" value="1"/>
</dbReference>
<feature type="binding site" evidence="10">
    <location>
        <position position="40"/>
    </location>
    <ligand>
        <name>NAD(+)</name>
        <dbReference type="ChEBI" id="CHEBI:57540"/>
    </ligand>
</feature>
<dbReference type="PIRSF" id="PIRSF000112">
    <property type="entry name" value="Glycerol_dehydrogenase"/>
    <property type="match status" value="1"/>
</dbReference>
<dbReference type="GO" id="GO:0046872">
    <property type="term" value="F:metal ion binding"/>
    <property type="evidence" value="ECO:0007669"/>
    <property type="project" value="UniProtKB-KW"/>
</dbReference>
<feature type="binding site" evidence="8">
    <location>
        <position position="258"/>
    </location>
    <ligand>
        <name>glycerol</name>
        <dbReference type="ChEBI" id="CHEBI:17754"/>
    </ligand>
</feature>
<dbReference type="NCBIfam" id="NF006941">
    <property type="entry name" value="PRK09423.1"/>
    <property type="match status" value="1"/>
</dbReference>
<proteinExistence type="predicted"/>
<evidence type="ECO:0000313" key="12">
    <source>
        <dbReference type="EMBL" id="PMC61520.1"/>
    </source>
</evidence>
<evidence type="ECO:0000256" key="3">
    <source>
        <dbReference type="ARBA" id="ARBA00023027"/>
    </source>
</evidence>